<dbReference type="Pfam" id="PF18925">
    <property type="entry name" value="DUF5675"/>
    <property type="match status" value="1"/>
</dbReference>
<organism evidence="2">
    <name type="scientific">Thermohahella caldifontis</name>
    <dbReference type="NCBI Taxonomy" id="3142973"/>
    <lineage>
        <taxon>Bacteria</taxon>
        <taxon>Pseudomonadati</taxon>
        <taxon>Pseudomonadota</taxon>
        <taxon>Gammaproteobacteria</taxon>
        <taxon>Oceanospirillales</taxon>
        <taxon>Hahellaceae</taxon>
        <taxon>Thermohahella</taxon>
    </lineage>
</organism>
<protein>
    <submittedName>
        <fullName evidence="2">DUF5675 family protein</fullName>
    </submittedName>
</protein>
<accession>A0AB39UT41</accession>
<gene>
    <name evidence="2" type="ORF">AAIA72_10365</name>
</gene>
<evidence type="ECO:0000313" key="2">
    <source>
        <dbReference type="EMBL" id="XDT71209.1"/>
    </source>
</evidence>
<dbReference type="AlphaFoldDB" id="A0AB39UT41"/>
<dbReference type="InterPro" id="IPR043732">
    <property type="entry name" value="DUF5675"/>
</dbReference>
<evidence type="ECO:0000259" key="1">
    <source>
        <dbReference type="Pfam" id="PF18925"/>
    </source>
</evidence>
<feature type="domain" description="DUF5675" evidence="1">
    <location>
        <begin position="6"/>
        <end position="112"/>
    </location>
</feature>
<dbReference type="EMBL" id="CP154858">
    <property type="protein sequence ID" value="XDT71209.1"/>
    <property type="molecule type" value="Genomic_DNA"/>
</dbReference>
<proteinExistence type="predicted"/>
<name>A0AB39UT41_9GAMM</name>
<dbReference type="RefSeq" id="WP_369600247.1">
    <property type="nucleotide sequence ID" value="NZ_CP154858.1"/>
</dbReference>
<reference evidence="2" key="1">
    <citation type="submission" date="2024-05" db="EMBL/GenBank/DDBJ databases">
        <title>Genome sequencing of novel strain.</title>
        <authorList>
            <person name="Ganbat D."/>
            <person name="Ganbat S."/>
            <person name="Lee S.-J."/>
        </authorList>
    </citation>
    <scope>NUCLEOTIDE SEQUENCE</scope>
    <source>
        <strain evidence="2">SMD15-11</strain>
    </source>
</reference>
<sequence>MDRIEIERLWHVSNTLPIHGIIRLNGIPYGVTLERDDLEILPGTYHGRVYASPRFRRDVIRLEDANGRTNIEIHPGNSIEDTRGCILIGMKRSGHRILHSRQALDRLIKALETPRNIIVTVR</sequence>
<dbReference type="KEGG" id="tcd:AAIA72_10365"/>